<dbReference type="Proteomes" id="UP001212997">
    <property type="component" value="Unassembled WGS sequence"/>
</dbReference>
<reference evidence="2" key="1">
    <citation type="submission" date="2022-07" db="EMBL/GenBank/DDBJ databases">
        <title>Genome Sequence of Physisporinus lineatus.</title>
        <authorList>
            <person name="Buettner E."/>
        </authorList>
    </citation>
    <scope>NUCLEOTIDE SEQUENCE</scope>
    <source>
        <strain evidence="2">VT162</strain>
    </source>
</reference>
<dbReference type="AlphaFoldDB" id="A0AAD5YCX0"/>
<organism evidence="2 3">
    <name type="scientific">Meripilus lineatus</name>
    <dbReference type="NCBI Taxonomy" id="2056292"/>
    <lineage>
        <taxon>Eukaryota</taxon>
        <taxon>Fungi</taxon>
        <taxon>Dikarya</taxon>
        <taxon>Basidiomycota</taxon>
        <taxon>Agaricomycotina</taxon>
        <taxon>Agaricomycetes</taxon>
        <taxon>Polyporales</taxon>
        <taxon>Meripilaceae</taxon>
        <taxon>Meripilus</taxon>
    </lineage>
</organism>
<evidence type="ECO:0000256" key="1">
    <source>
        <dbReference type="SAM" id="MobiDB-lite"/>
    </source>
</evidence>
<accession>A0AAD5YCX0</accession>
<sequence length="70" mass="7536">MSAPGHPSRRQSSFTFKSRSTPADSPIRQTPPSASSSSKLGLGITVYLLRLPPPEVVGNGFGRRIAQRRS</sequence>
<feature type="compositionally biased region" description="Polar residues" evidence="1">
    <location>
        <begin position="10"/>
        <end position="39"/>
    </location>
</feature>
<feature type="region of interest" description="Disordered" evidence="1">
    <location>
        <begin position="1"/>
        <end position="39"/>
    </location>
</feature>
<evidence type="ECO:0000313" key="3">
    <source>
        <dbReference type="Proteomes" id="UP001212997"/>
    </source>
</evidence>
<gene>
    <name evidence="2" type="ORF">NLI96_g7477</name>
</gene>
<protein>
    <submittedName>
        <fullName evidence="2">Uncharacterized protein</fullName>
    </submittedName>
</protein>
<keyword evidence="3" id="KW-1185">Reference proteome</keyword>
<comment type="caution">
    <text evidence="2">The sequence shown here is derived from an EMBL/GenBank/DDBJ whole genome shotgun (WGS) entry which is preliminary data.</text>
</comment>
<dbReference type="EMBL" id="JANAWD010000308">
    <property type="protein sequence ID" value="KAJ3481706.1"/>
    <property type="molecule type" value="Genomic_DNA"/>
</dbReference>
<name>A0AAD5YCX0_9APHY</name>
<proteinExistence type="predicted"/>
<evidence type="ECO:0000313" key="2">
    <source>
        <dbReference type="EMBL" id="KAJ3481706.1"/>
    </source>
</evidence>